<reference evidence="1 2" key="1">
    <citation type="submission" date="2019-03" db="EMBL/GenBank/DDBJ databases">
        <title>Draft genome sequences of novel Actinobacteria.</title>
        <authorList>
            <person name="Sahin N."/>
            <person name="Ay H."/>
            <person name="Saygin H."/>
        </authorList>
    </citation>
    <scope>NUCLEOTIDE SEQUENCE [LARGE SCALE GENOMIC DNA]</scope>
    <source>
        <strain evidence="1 2">JCM 30547</strain>
    </source>
</reference>
<name>A0A4R4QCH6_9ACTN</name>
<dbReference type="Pfam" id="PF05721">
    <property type="entry name" value="PhyH"/>
    <property type="match status" value="1"/>
</dbReference>
<dbReference type="RefSeq" id="WP_132403957.1">
    <property type="nucleotide sequence ID" value="NZ_SMKA01000019.1"/>
</dbReference>
<proteinExistence type="predicted"/>
<evidence type="ECO:0000313" key="1">
    <source>
        <dbReference type="EMBL" id="TDC32793.1"/>
    </source>
</evidence>
<sequence>MYETDGYAIFRNVIDSELIKEVNDHVEWLQGRHPDVRPEQLGHIYLRDDPFWLRLVSDDRLLDIAEQFVGPDIALFASHYISKPPFSGQPVLWHQDAAFWPLDPMEVVTLWLAVDHSTPENGCVRVVPGSHRSGVAATRENTTLENVLGSEIAVEVDESAAVDMVLAPGDVEVHHPNIVHGSNANTSTQRRCGLTIRYIPASTRITDPETPYPSAFHLRGARGVNEYQPLPRYDTDRHFPFAGSIEWT</sequence>
<keyword evidence="2" id="KW-1185">Reference proteome</keyword>
<dbReference type="InterPro" id="IPR008775">
    <property type="entry name" value="Phytyl_CoA_dOase-like"/>
</dbReference>
<organism evidence="1 2">
    <name type="scientific">Kribbella albertanoniae</name>
    <dbReference type="NCBI Taxonomy" id="1266829"/>
    <lineage>
        <taxon>Bacteria</taxon>
        <taxon>Bacillati</taxon>
        <taxon>Actinomycetota</taxon>
        <taxon>Actinomycetes</taxon>
        <taxon>Propionibacteriales</taxon>
        <taxon>Kribbellaceae</taxon>
        <taxon>Kribbella</taxon>
    </lineage>
</organism>
<dbReference type="PANTHER" id="PTHR20883">
    <property type="entry name" value="PHYTANOYL-COA DIOXYGENASE DOMAIN CONTAINING 1"/>
    <property type="match status" value="1"/>
</dbReference>
<dbReference type="PANTHER" id="PTHR20883:SF48">
    <property type="entry name" value="ECTOINE DIOXYGENASE"/>
    <property type="match status" value="1"/>
</dbReference>
<gene>
    <name evidence="1" type="ORF">E1261_07455</name>
</gene>
<dbReference type="EMBL" id="SMKA01000019">
    <property type="protein sequence ID" value="TDC32793.1"/>
    <property type="molecule type" value="Genomic_DNA"/>
</dbReference>
<dbReference type="GO" id="GO:0005506">
    <property type="term" value="F:iron ion binding"/>
    <property type="evidence" value="ECO:0007669"/>
    <property type="project" value="UniProtKB-ARBA"/>
</dbReference>
<dbReference type="Gene3D" id="2.60.120.620">
    <property type="entry name" value="q2cbj1_9rhob like domain"/>
    <property type="match status" value="1"/>
</dbReference>
<accession>A0A4R4QCH6</accession>
<dbReference type="GO" id="GO:0016706">
    <property type="term" value="F:2-oxoglutarate-dependent dioxygenase activity"/>
    <property type="evidence" value="ECO:0007669"/>
    <property type="project" value="UniProtKB-ARBA"/>
</dbReference>
<evidence type="ECO:0000313" key="2">
    <source>
        <dbReference type="Proteomes" id="UP000295075"/>
    </source>
</evidence>
<protein>
    <submittedName>
        <fullName evidence="1">Phytanoyl-CoA dioxygenase family protein</fullName>
    </submittedName>
</protein>
<dbReference type="OrthoDB" id="9796766at2"/>
<dbReference type="Proteomes" id="UP000295075">
    <property type="component" value="Unassembled WGS sequence"/>
</dbReference>
<keyword evidence="1" id="KW-0560">Oxidoreductase</keyword>
<comment type="caution">
    <text evidence="1">The sequence shown here is derived from an EMBL/GenBank/DDBJ whole genome shotgun (WGS) entry which is preliminary data.</text>
</comment>
<keyword evidence="1" id="KW-0223">Dioxygenase</keyword>
<dbReference type="AlphaFoldDB" id="A0A4R4QCH6"/>
<dbReference type="SUPFAM" id="SSF51197">
    <property type="entry name" value="Clavaminate synthase-like"/>
    <property type="match status" value="1"/>
</dbReference>